<dbReference type="AlphaFoldDB" id="A0A2N3G5G8"/>
<dbReference type="EMBL" id="PHEX01000051">
    <property type="protein sequence ID" value="PKQ27824.1"/>
    <property type="molecule type" value="Genomic_DNA"/>
</dbReference>
<proteinExistence type="predicted"/>
<evidence type="ECO:0000313" key="2">
    <source>
        <dbReference type="Proteomes" id="UP000233654"/>
    </source>
</evidence>
<evidence type="ECO:0008006" key="3">
    <source>
        <dbReference type="Google" id="ProtNLM"/>
    </source>
</evidence>
<gene>
    <name evidence="1" type="ORF">CVT63_05995</name>
</gene>
<dbReference type="Gene3D" id="2.160.10.10">
    <property type="entry name" value="Hexapeptide repeat proteins"/>
    <property type="match status" value="1"/>
</dbReference>
<dbReference type="InterPro" id="IPR011004">
    <property type="entry name" value="Trimer_LpxA-like_sf"/>
</dbReference>
<accession>A0A2N3G5G8</accession>
<sequence>MIFIASFLFLILVPLVPALLEIIHPRDNLPLLVDYEYTRDPRYFAKSFKRKFIETLSPDILEGAGENADTIRFSDFEVKGLKGEYLSVEKEVKEALLVWGEIRINSLMEMPKEVYAKGNVYIGENSTVNALSSEENIFLEKNSTIIHWVDAAKSIITDGGVNLGGNASCNENLILAKEIKFKRLFASPIATRKLSEVNAIEKGTFIKGSIKSNEDVFISGKVTIEGSVFSEKNIETEGDVEIKGNVFAQGKVILGDKTKIGEKGKVKSVIAKKGLVLKGQVVIYGYAATDGKGIVA</sequence>
<comment type="caution">
    <text evidence="1">The sequence shown here is derived from an EMBL/GenBank/DDBJ whole genome shotgun (WGS) entry which is preliminary data.</text>
</comment>
<reference evidence="1 2" key="1">
    <citation type="journal article" date="2017" name="ISME J.">
        <title>Potential for microbial H2 and metal transformations associated with novel bacteria and archaea in deep terrestrial subsurface sediments.</title>
        <authorList>
            <person name="Hernsdorf A.W."/>
            <person name="Amano Y."/>
            <person name="Miyakawa K."/>
            <person name="Ise K."/>
            <person name="Suzuki Y."/>
            <person name="Anantharaman K."/>
            <person name="Probst A."/>
            <person name="Burstein D."/>
            <person name="Thomas B.C."/>
            <person name="Banfield J.F."/>
        </authorList>
    </citation>
    <scope>NUCLEOTIDE SEQUENCE [LARGE SCALE GENOMIC DNA]</scope>
    <source>
        <strain evidence="1">HGW-Actinobacteria-3</strain>
    </source>
</reference>
<organism evidence="1 2">
    <name type="scientific">Candidatus Anoxymicrobium japonicum</name>
    <dbReference type="NCBI Taxonomy" id="2013648"/>
    <lineage>
        <taxon>Bacteria</taxon>
        <taxon>Bacillati</taxon>
        <taxon>Actinomycetota</taxon>
        <taxon>Candidatus Geothermincolia</taxon>
        <taxon>Candidatus Geothermincolales</taxon>
        <taxon>Candidatus Anoxymicrobiaceae</taxon>
        <taxon>Candidatus Anoxymicrobium</taxon>
    </lineage>
</organism>
<name>A0A2N3G5G8_9ACTN</name>
<dbReference type="Proteomes" id="UP000233654">
    <property type="component" value="Unassembled WGS sequence"/>
</dbReference>
<dbReference type="SUPFAM" id="SSF51161">
    <property type="entry name" value="Trimeric LpxA-like enzymes"/>
    <property type="match status" value="1"/>
</dbReference>
<protein>
    <recommendedName>
        <fullName evidence="3">Polymer-forming cytoskeletal protein</fullName>
    </recommendedName>
</protein>
<evidence type="ECO:0000313" key="1">
    <source>
        <dbReference type="EMBL" id="PKQ27824.1"/>
    </source>
</evidence>